<reference evidence="1" key="1">
    <citation type="submission" date="2018-05" db="EMBL/GenBank/DDBJ databases">
        <authorList>
            <person name="Lanie J.A."/>
            <person name="Ng W.-L."/>
            <person name="Kazmierczak K.M."/>
            <person name="Andrzejewski T.M."/>
            <person name="Davidsen T.M."/>
            <person name="Wayne K.J."/>
            <person name="Tettelin H."/>
            <person name="Glass J.I."/>
            <person name="Rusch D."/>
            <person name="Podicherti R."/>
            <person name="Tsui H.-C.T."/>
            <person name="Winkler M.E."/>
        </authorList>
    </citation>
    <scope>NUCLEOTIDE SEQUENCE</scope>
</reference>
<evidence type="ECO:0000313" key="1">
    <source>
        <dbReference type="EMBL" id="SVC96320.1"/>
    </source>
</evidence>
<sequence length="60" mass="6823">MDYGDILTPRLGSNGIEPERLKTDLAEKFERAHAKIEKTVICNEGGFIDLENTWTDLEEV</sequence>
<dbReference type="EMBL" id="UINC01121275">
    <property type="protein sequence ID" value="SVC96320.1"/>
    <property type="molecule type" value="Genomic_DNA"/>
</dbReference>
<organism evidence="1">
    <name type="scientific">marine metagenome</name>
    <dbReference type="NCBI Taxonomy" id="408172"/>
    <lineage>
        <taxon>unclassified sequences</taxon>
        <taxon>metagenomes</taxon>
        <taxon>ecological metagenomes</taxon>
    </lineage>
</organism>
<protein>
    <submittedName>
        <fullName evidence="1">Uncharacterized protein</fullName>
    </submittedName>
</protein>
<feature type="non-terminal residue" evidence="1">
    <location>
        <position position="60"/>
    </location>
</feature>
<dbReference type="AlphaFoldDB" id="A0A382RG03"/>
<name>A0A382RG03_9ZZZZ</name>
<accession>A0A382RG03</accession>
<proteinExistence type="predicted"/>
<gene>
    <name evidence="1" type="ORF">METZ01_LOCUS349174</name>
</gene>